<accession>A0A135UR59</accession>
<proteinExistence type="predicted"/>
<sequence length="218" mass="24621">MSINMTTFSMQKLPCIEFSIAEEPCISRAYDQRYNPNKRCSIAVPCAERSPSAGQNSTSGAEANHFESAVNTSLPAQKTRYILKSRTSVANLAPALCALPYDSFEHDRTTLAAASERDAALYPEFKFEFPMTHWVVYLLFDSGKLIYNGLSEPYCVPLDRVHGFGDPMLQSMKENQCLRSEWGCHERYPNALTMELGKTTILIFYVAYLDFRPPNPFT</sequence>
<organism evidence="1 2">
    <name type="scientific">Colletotrichum nymphaeae SA-01</name>
    <dbReference type="NCBI Taxonomy" id="1460502"/>
    <lineage>
        <taxon>Eukaryota</taxon>
        <taxon>Fungi</taxon>
        <taxon>Dikarya</taxon>
        <taxon>Ascomycota</taxon>
        <taxon>Pezizomycotina</taxon>
        <taxon>Sordariomycetes</taxon>
        <taxon>Hypocreomycetidae</taxon>
        <taxon>Glomerellales</taxon>
        <taxon>Glomerellaceae</taxon>
        <taxon>Colletotrichum</taxon>
        <taxon>Colletotrichum acutatum species complex</taxon>
    </lineage>
</organism>
<gene>
    <name evidence="1" type="ORF">CNYM01_13782</name>
</gene>
<keyword evidence="2" id="KW-1185">Reference proteome</keyword>
<evidence type="ECO:0000313" key="2">
    <source>
        <dbReference type="Proteomes" id="UP000070054"/>
    </source>
</evidence>
<dbReference type="Proteomes" id="UP000070054">
    <property type="component" value="Unassembled WGS sequence"/>
</dbReference>
<evidence type="ECO:0000313" key="1">
    <source>
        <dbReference type="EMBL" id="KXH62890.1"/>
    </source>
</evidence>
<name>A0A135UR59_9PEZI</name>
<reference evidence="1 2" key="1">
    <citation type="submission" date="2014-02" db="EMBL/GenBank/DDBJ databases">
        <title>The genome sequence of Colletotrichum nymphaeae SA-01.</title>
        <authorList>
            <person name="Baroncelli R."/>
            <person name="Thon M.R."/>
        </authorList>
    </citation>
    <scope>NUCLEOTIDE SEQUENCE [LARGE SCALE GENOMIC DNA]</scope>
    <source>
        <strain evidence="1 2">SA-01</strain>
    </source>
</reference>
<dbReference type="EMBL" id="JEMN01000252">
    <property type="protein sequence ID" value="KXH62890.1"/>
    <property type="molecule type" value="Genomic_DNA"/>
</dbReference>
<comment type="caution">
    <text evidence="1">The sequence shown here is derived from an EMBL/GenBank/DDBJ whole genome shotgun (WGS) entry which is preliminary data.</text>
</comment>
<dbReference type="AlphaFoldDB" id="A0A135UR59"/>
<protein>
    <submittedName>
        <fullName evidence="1">Uncharacterized protein</fullName>
    </submittedName>
</protein>